<reference evidence="2" key="1">
    <citation type="submission" date="2020-02" db="EMBL/GenBank/DDBJ databases">
        <authorList>
            <person name="Meier V. D."/>
        </authorList>
    </citation>
    <scope>NUCLEOTIDE SEQUENCE</scope>
    <source>
        <strain evidence="2">AVDCRST_MAG60</strain>
    </source>
</reference>
<organism evidence="2">
    <name type="scientific">uncultured Nocardioides sp</name>
    <dbReference type="NCBI Taxonomy" id="198441"/>
    <lineage>
        <taxon>Bacteria</taxon>
        <taxon>Bacillati</taxon>
        <taxon>Actinomycetota</taxon>
        <taxon>Actinomycetes</taxon>
        <taxon>Propionibacteriales</taxon>
        <taxon>Nocardioidaceae</taxon>
        <taxon>Nocardioides</taxon>
        <taxon>environmental samples</taxon>
    </lineage>
</organism>
<proteinExistence type="predicted"/>
<dbReference type="Gene3D" id="2.80.10.50">
    <property type="match status" value="1"/>
</dbReference>
<gene>
    <name evidence="2" type="ORF">AVDCRST_MAG60-865</name>
</gene>
<protein>
    <submittedName>
        <fullName evidence="2">Uncharacterized protein</fullName>
    </submittedName>
</protein>
<dbReference type="InterPro" id="IPR013431">
    <property type="entry name" value="Delta_60_rpt"/>
</dbReference>
<feature type="signal peptide" evidence="1">
    <location>
        <begin position="1"/>
        <end position="20"/>
    </location>
</feature>
<feature type="chain" id="PRO_5039062366" evidence="1">
    <location>
        <begin position="21"/>
        <end position="438"/>
    </location>
</feature>
<keyword evidence="1" id="KW-0732">Signal</keyword>
<dbReference type="AlphaFoldDB" id="A0A6J4N860"/>
<sequence length="438" mass="45167">MGIRSRWCTLVMGALVAVLAAVPVTQAGAVGHPHPTLVSADPADNTPHVLNGTVRAIAAVGSRVYVGGTFTTVVNAGTSAQLPRSYLFAFDRGTGRVVPGFVPAVDGVVESIAAAPDGSSVIVAGRFKTVNGTTQRSLAMIDANGARVAAFGARTNGYVNKVLVRGSRVVVGGRFSTVNGSARANLAVLNATTGALDTRFAIGVAQGRTKASGTVTKPAVQEMDADAAGNRLMVIGNFRTVGGLSRQQIAMIDLPSATVMPWSTTRYPNDVSGTHGWQCGSVFDTQMRDVDFSPDGSYFVVVTTGGAPDRNVTSLCDTAARWESNGPPDAVESWKNCTGGDTLYSVATTGVAIYVGGHQRWLDNCGGKDTATPGSFSAPGIGALDPATGRAIRTWNPGRTRGVGAEELVAAADGLYVGSDTTSLGGEYHARLGRFPMS</sequence>
<name>A0A6J4N860_9ACTN</name>
<evidence type="ECO:0000256" key="1">
    <source>
        <dbReference type="SAM" id="SignalP"/>
    </source>
</evidence>
<accession>A0A6J4N860</accession>
<dbReference type="Pfam" id="PF17164">
    <property type="entry name" value="DUF5122"/>
    <property type="match status" value="1"/>
</dbReference>
<evidence type="ECO:0000313" key="2">
    <source>
        <dbReference type="EMBL" id="CAA9380697.1"/>
    </source>
</evidence>
<dbReference type="EMBL" id="CADCUN010000093">
    <property type="protein sequence ID" value="CAA9380697.1"/>
    <property type="molecule type" value="Genomic_DNA"/>
</dbReference>
<dbReference type="SUPFAM" id="SSF69322">
    <property type="entry name" value="Tricorn protease domain 2"/>
    <property type="match status" value="1"/>
</dbReference>